<dbReference type="InterPro" id="IPR010920">
    <property type="entry name" value="LSM_dom_sf"/>
</dbReference>
<dbReference type="GO" id="GO:0005688">
    <property type="term" value="C:U6 snRNP"/>
    <property type="evidence" value="ECO:0007669"/>
    <property type="project" value="UniProtKB-UniRule"/>
</dbReference>
<dbReference type="InterPro" id="IPR047575">
    <property type="entry name" value="Sm"/>
</dbReference>
<keyword evidence="1" id="KW-0539">Nucleus</keyword>
<dbReference type="GO" id="GO:0000398">
    <property type="term" value="P:mRNA splicing, via spliceosome"/>
    <property type="evidence" value="ECO:0007669"/>
    <property type="project" value="UniProtKB-UniRule"/>
</dbReference>
<reference evidence="3 4" key="1">
    <citation type="submission" date="2016-08" db="EMBL/GenBank/DDBJ databases">
        <title>Draft genome sequence of allopolyploid Zygosaccharomyces rouxii.</title>
        <authorList>
            <person name="Watanabe J."/>
            <person name="Uehara K."/>
            <person name="Mogi Y."/>
            <person name="Tsukioka Y."/>
        </authorList>
    </citation>
    <scope>NUCLEOTIDE SEQUENCE [LARGE SCALE GENOMIC DNA]</scope>
    <source>
        <strain evidence="3 4">NBRC 110957</strain>
    </source>
</reference>
<accession>A0A1Q3AJE3</accession>
<keyword evidence="1" id="KW-0508">mRNA splicing</keyword>
<dbReference type="GO" id="GO:0046540">
    <property type="term" value="C:U4/U6 x U5 tri-snRNP complex"/>
    <property type="evidence" value="ECO:0007669"/>
    <property type="project" value="UniProtKB-UniRule"/>
</dbReference>
<dbReference type="EMBL" id="BDGX01000052">
    <property type="protein sequence ID" value="GAV55849.1"/>
    <property type="molecule type" value="Genomic_DNA"/>
</dbReference>
<sequence length="103" mass="11578">MSPLLKDYLHRRVLVITTAGDCLVATLEGFDKNTNVVVSDVVDRCTLRSMAMAQAVRGSEIVAIGPIDDVPTDTVSPLKDTKNRIPNEHLIWEKVCQRKLYRR</sequence>
<comment type="subcellular location">
    <subcellularLocation>
        <location evidence="1">Nucleus</location>
    </subcellularLocation>
</comment>
<dbReference type="SMART" id="SM00651">
    <property type="entry name" value="Sm"/>
    <property type="match status" value="1"/>
</dbReference>
<keyword evidence="1" id="KW-0507">mRNA processing</keyword>
<comment type="similarity">
    <text evidence="1">Belongs to the snRNP Sm proteins family.</text>
</comment>
<comment type="function">
    <text evidence="1">Plays role in pre-mRNA splicing as component of the U4/U6-U5 tri-snRNP complex that is involved in spliceosome assembly, and as component of the precatalytic spliceosome (spliceosome B complex). The heptameric LSM2-8 complex binds specifically to the 3'-terminal U-tract of U6 snRNA.</text>
</comment>
<dbReference type="OrthoDB" id="422364at2759"/>
<name>A0A1Q3AJE3_ZYGRO</name>
<dbReference type="Pfam" id="PF01423">
    <property type="entry name" value="LSM"/>
    <property type="match status" value="1"/>
</dbReference>
<dbReference type="Proteomes" id="UP000187013">
    <property type="component" value="Unassembled WGS sequence"/>
</dbReference>
<evidence type="ECO:0000313" key="3">
    <source>
        <dbReference type="EMBL" id="GAV55849.1"/>
    </source>
</evidence>
<protein>
    <recommendedName>
        <fullName evidence="1">LSM2-LSM8 complex subunit LSM8</fullName>
    </recommendedName>
</protein>
<dbReference type="CDD" id="cd01727">
    <property type="entry name" value="LSm8"/>
    <property type="match status" value="1"/>
</dbReference>
<feature type="domain" description="Sm" evidence="2">
    <location>
        <begin position="1"/>
        <end position="70"/>
    </location>
</feature>
<evidence type="ECO:0000313" key="4">
    <source>
        <dbReference type="Proteomes" id="UP000187013"/>
    </source>
</evidence>
<comment type="caution">
    <text evidence="3">The sequence shown here is derived from an EMBL/GenBank/DDBJ whole genome shotgun (WGS) entry which is preliminary data.</text>
</comment>
<keyword evidence="1" id="KW-0687">Ribonucleoprotein</keyword>
<evidence type="ECO:0000259" key="2">
    <source>
        <dbReference type="PROSITE" id="PS52002"/>
    </source>
</evidence>
<organism evidence="3 4">
    <name type="scientific">Zygosaccharomyces rouxii</name>
    <dbReference type="NCBI Taxonomy" id="4956"/>
    <lineage>
        <taxon>Eukaryota</taxon>
        <taxon>Fungi</taxon>
        <taxon>Dikarya</taxon>
        <taxon>Ascomycota</taxon>
        <taxon>Saccharomycotina</taxon>
        <taxon>Saccharomycetes</taxon>
        <taxon>Saccharomycetales</taxon>
        <taxon>Saccharomycetaceae</taxon>
        <taxon>Zygosaccharomyces</taxon>
    </lineage>
</organism>
<dbReference type="InterPro" id="IPR034103">
    <property type="entry name" value="Lsm8"/>
</dbReference>
<dbReference type="AlphaFoldDB" id="A0A1Q3AJE3"/>
<keyword evidence="1" id="KW-0694">RNA-binding</keyword>
<evidence type="ECO:0000256" key="1">
    <source>
        <dbReference type="RuleBase" id="RU365048"/>
    </source>
</evidence>
<dbReference type="GO" id="GO:0003723">
    <property type="term" value="F:RNA binding"/>
    <property type="evidence" value="ECO:0007669"/>
    <property type="project" value="UniProtKB-UniRule"/>
</dbReference>
<comment type="subunit">
    <text evidence="1">LSm subunits form a heteromer with a doughnut shape.</text>
</comment>
<dbReference type="SUPFAM" id="SSF50182">
    <property type="entry name" value="Sm-like ribonucleoproteins"/>
    <property type="match status" value="1"/>
</dbReference>
<dbReference type="Gene3D" id="2.30.30.100">
    <property type="match status" value="1"/>
</dbReference>
<proteinExistence type="inferred from homology"/>
<dbReference type="GO" id="GO:0005681">
    <property type="term" value="C:spliceosomal complex"/>
    <property type="evidence" value="ECO:0007669"/>
    <property type="project" value="UniProtKB-KW"/>
</dbReference>
<keyword evidence="1" id="KW-0747">Spliceosome</keyword>
<gene>
    <name evidence="1" type="primary">LSM8</name>
    <name evidence="3" type="ORF">ZYGR_0AZ00200</name>
</gene>
<dbReference type="PROSITE" id="PS52002">
    <property type="entry name" value="SM"/>
    <property type="match status" value="1"/>
</dbReference>
<dbReference type="InterPro" id="IPR001163">
    <property type="entry name" value="Sm_dom_euk/arc"/>
</dbReference>